<feature type="signal peptide" evidence="1">
    <location>
        <begin position="1"/>
        <end position="21"/>
    </location>
</feature>
<dbReference type="RefSeq" id="WP_016525379.1">
    <property type="nucleotide sequence ID" value="NZ_KE332518.1"/>
</dbReference>
<dbReference type="HOGENOM" id="CLU_894126_0_0_12"/>
<dbReference type="eggNOG" id="ENOG50340W9">
    <property type="taxonomic scope" value="Bacteria"/>
</dbReference>
<organism evidence="2 3">
    <name type="scientific">Treponema maltophilum ATCC 51939</name>
    <dbReference type="NCBI Taxonomy" id="1125699"/>
    <lineage>
        <taxon>Bacteria</taxon>
        <taxon>Pseudomonadati</taxon>
        <taxon>Spirochaetota</taxon>
        <taxon>Spirochaetia</taxon>
        <taxon>Spirochaetales</taxon>
        <taxon>Treponemataceae</taxon>
        <taxon>Treponema</taxon>
    </lineage>
</organism>
<name>S3JXR8_TREMA</name>
<evidence type="ECO:0000313" key="3">
    <source>
        <dbReference type="Proteomes" id="UP000014541"/>
    </source>
</evidence>
<dbReference type="AlphaFoldDB" id="S3JXR8"/>
<keyword evidence="3" id="KW-1185">Reference proteome</keyword>
<reference evidence="2 3" key="1">
    <citation type="submission" date="2013-04" db="EMBL/GenBank/DDBJ databases">
        <title>The Genome Sequence of Treponema maltophilum ATCC 51939.</title>
        <authorList>
            <consortium name="The Broad Institute Genomics Platform"/>
            <person name="Earl A."/>
            <person name="Ward D."/>
            <person name="Feldgarden M."/>
            <person name="Gevers D."/>
            <person name="Leonetti C."/>
            <person name="Blanton J.M."/>
            <person name="Dewhirst F.E."/>
            <person name="Izard J."/>
            <person name="Walker B."/>
            <person name="Young S."/>
            <person name="Zeng Q."/>
            <person name="Gargeya S."/>
            <person name="Fitzgerald M."/>
            <person name="Haas B."/>
            <person name="Abouelleil A."/>
            <person name="Allen A.W."/>
            <person name="Alvarado L."/>
            <person name="Arachchi H.M."/>
            <person name="Berlin A.M."/>
            <person name="Chapman S.B."/>
            <person name="Gainer-Dewar J."/>
            <person name="Goldberg J."/>
            <person name="Griggs A."/>
            <person name="Gujja S."/>
            <person name="Hansen M."/>
            <person name="Howarth C."/>
            <person name="Imamovic A."/>
            <person name="Ireland A."/>
            <person name="Larimer J."/>
            <person name="McCowan C."/>
            <person name="Murphy C."/>
            <person name="Pearson M."/>
            <person name="Poon T.W."/>
            <person name="Priest M."/>
            <person name="Roberts A."/>
            <person name="Saif S."/>
            <person name="Shea T."/>
            <person name="Sisk P."/>
            <person name="Sykes S."/>
            <person name="Wortman J."/>
            <person name="Nusbaum C."/>
            <person name="Birren B."/>
        </authorList>
    </citation>
    <scope>NUCLEOTIDE SEQUENCE [LARGE SCALE GENOMIC DNA]</scope>
    <source>
        <strain evidence="2 3">ATCC 51939</strain>
    </source>
</reference>
<proteinExistence type="predicted"/>
<dbReference type="STRING" id="1125699.HMPREF9194_01089"/>
<protein>
    <recommendedName>
        <fullName evidence="4">DUF4878 domain-containing protein</fullName>
    </recommendedName>
</protein>
<dbReference type="PATRIC" id="fig|1125699.3.peg.1113"/>
<comment type="caution">
    <text evidence="2">The sequence shown here is derived from an EMBL/GenBank/DDBJ whole genome shotgun (WGS) entry which is preliminary data.</text>
</comment>
<gene>
    <name evidence="2" type="ORF">HMPREF9194_01089</name>
</gene>
<accession>S3JXR8</accession>
<feature type="chain" id="PRO_5004510920" description="DUF4878 domain-containing protein" evidence="1">
    <location>
        <begin position="22"/>
        <end position="322"/>
    </location>
</feature>
<sequence length="322" mass="37294">MKRILICIIAVFIFFAQSLCAQRTAADQTAQVSIKLYDRTIYYPDSAQNNPVYVHVSIVNKGQNTLRFKLADDRAFSIDFTAFDARSTKLVQKDSLIRKRTTSQTVYFRELAIEPEEEYAFIVDLKDYLVIEKPSVYYFELTFYPDLYKSKNSAIVSNRLSIEVNPNPGIASSTVLPVDYATAEILKPEAIPPDKVIEYTIIARQKSLWDQFFLYMDVESVYLKNEANKRKYTASSEQERITMLSNFKRMLASANIDSDIAAIPETFTIEKTAYTKNEGTVSVIEVFKYPTFKEKKRYTYYVRKRDGIWHIYDYTVDNLGTE</sequence>
<keyword evidence="1" id="KW-0732">Signal</keyword>
<dbReference type="EMBL" id="ATFF01000006">
    <property type="protein sequence ID" value="EPF30768.1"/>
    <property type="molecule type" value="Genomic_DNA"/>
</dbReference>
<dbReference type="Proteomes" id="UP000014541">
    <property type="component" value="Unassembled WGS sequence"/>
</dbReference>
<evidence type="ECO:0000313" key="2">
    <source>
        <dbReference type="EMBL" id="EPF30768.1"/>
    </source>
</evidence>
<evidence type="ECO:0000256" key="1">
    <source>
        <dbReference type="SAM" id="SignalP"/>
    </source>
</evidence>
<evidence type="ECO:0008006" key="4">
    <source>
        <dbReference type="Google" id="ProtNLM"/>
    </source>
</evidence>